<gene>
    <name evidence="1" type="ORF">BST85_00070</name>
</gene>
<protein>
    <recommendedName>
        <fullName evidence="3">TonB C-terminal domain-containing protein</fullName>
    </recommendedName>
</protein>
<accession>A0A2S7KLF1</accession>
<evidence type="ECO:0000313" key="2">
    <source>
        <dbReference type="Proteomes" id="UP000239800"/>
    </source>
</evidence>
<dbReference type="EMBL" id="MQUB01000001">
    <property type="protein sequence ID" value="PQB03464.1"/>
    <property type="molecule type" value="Genomic_DNA"/>
</dbReference>
<organism evidence="1 2">
    <name type="scientific">Aureitalea marina</name>
    <dbReference type="NCBI Taxonomy" id="930804"/>
    <lineage>
        <taxon>Bacteria</taxon>
        <taxon>Pseudomonadati</taxon>
        <taxon>Bacteroidota</taxon>
        <taxon>Flavobacteriia</taxon>
        <taxon>Flavobacteriales</taxon>
        <taxon>Flavobacteriaceae</taxon>
        <taxon>Aureitalea</taxon>
    </lineage>
</organism>
<dbReference type="OrthoDB" id="1191002at2"/>
<dbReference type="AlphaFoldDB" id="A0A2S7KLF1"/>
<dbReference type="Proteomes" id="UP000239800">
    <property type="component" value="Unassembled WGS sequence"/>
</dbReference>
<reference evidence="1 2" key="1">
    <citation type="submission" date="2016-11" db="EMBL/GenBank/DDBJ databases">
        <title>Trade-off between light-utilization and light-protection in marine flavobacteria.</title>
        <authorList>
            <person name="Kumagai Y."/>
        </authorList>
    </citation>
    <scope>NUCLEOTIDE SEQUENCE [LARGE SCALE GENOMIC DNA]</scope>
    <source>
        <strain evidence="1 2">NBRC 107741</strain>
    </source>
</reference>
<evidence type="ECO:0000313" key="1">
    <source>
        <dbReference type="EMBL" id="PQB03464.1"/>
    </source>
</evidence>
<comment type="caution">
    <text evidence="1">The sequence shown here is derived from an EMBL/GenBank/DDBJ whole genome shotgun (WGS) entry which is preliminary data.</text>
</comment>
<sequence length="161" mass="18339">MRYFILLLVSFLLLSCDYFEVKKVSSKEIYQEEVDAINWKEVDQFPLFASCPADEDDREKELECFQSVIGNHLQQQVKLLDRSVSAEVQDTVLISLRISEQGQIGLRGIQMNEETERQIPALRRTLEEGISSLPTPQPALKRGIPVVTEFSLPLAIRTTAL</sequence>
<dbReference type="PROSITE" id="PS51257">
    <property type="entry name" value="PROKAR_LIPOPROTEIN"/>
    <property type="match status" value="1"/>
</dbReference>
<proteinExistence type="predicted"/>
<keyword evidence="2" id="KW-1185">Reference proteome</keyword>
<name>A0A2S7KLF1_9FLAO</name>
<evidence type="ECO:0008006" key="3">
    <source>
        <dbReference type="Google" id="ProtNLM"/>
    </source>
</evidence>
<dbReference type="RefSeq" id="WP_104811387.1">
    <property type="nucleotide sequence ID" value="NZ_MQUB01000001.1"/>
</dbReference>